<protein>
    <submittedName>
        <fullName evidence="1">Uncharacterized protein</fullName>
    </submittedName>
</protein>
<organism evidence="1 2">
    <name type="scientific">Caerostris extrusa</name>
    <name type="common">Bark spider</name>
    <name type="synonym">Caerostris bankana</name>
    <dbReference type="NCBI Taxonomy" id="172846"/>
    <lineage>
        <taxon>Eukaryota</taxon>
        <taxon>Metazoa</taxon>
        <taxon>Ecdysozoa</taxon>
        <taxon>Arthropoda</taxon>
        <taxon>Chelicerata</taxon>
        <taxon>Arachnida</taxon>
        <taxon>Araneae</taxon>
        <taxon>Araneomorphae</taxon>
        <taxon>Entelegynae</taxon>
        <taxon>Araneoidea</taxon>
        <taxon>Araneidae</taxon>
        <taxon>Caerostris</taxon>
    </lineage>
</organism>
<dbReference type="EMBL" id="BPLR01007767">
    <property type="protein sequence ID" value="GIY19531.1"/>
    <property type="molecule type" value="Genomic_DNA"/>
</dbReference>
<dbReference type="Proteomes" id="UP001054945">
    <property type="component" value="Unassembled WGS sequence"/>
</dbReference>
<dbReference type="AlphaFoldDB" id="A0AAV4REZ7"/>
<keyword evidence="2" id="KW-1185">Reference proteome</keyword>
<name>A0AAV4REZ7_CAEEX</name>
<reference evidence="1 2" key="1">
    <citation type="submission" date="2021-06" db="EMBL/GenBank/DDBJ databases">
        <title>Caerostris extrusa draft genome.</title>
        <authorList>
            <person name="Kono N."/>
            <person name="Arakawa K."/>
        </authorList>
    </citation>
    <scope>NUCLEOTIDE SEQUENCE [LARGE SCALE GENOMIC DNA]</scope>
</reference>
<evidence type="ECO:0000313" key="2">
    <source>
        <dbReference type="Proteomes" id="UP001054945"/>
    </source>
</evidence>
<proteinExistence type="predicted"/>
<accession>A0AAV4REZ7</accession>
<gene>
    <name evidence="1" type="ORF">CEXT_48831</name>
</gene>
<sequence length="170" mass="20257">MFICCVRRHYESVQKKQKIPYRTLSNPSIFYADKHPIGIFPQSLRKGHFRNPEQSHINASLPLHKIVCFPQEQKLRRRFHRKEKQKQKKMATETQINGFGRHYESVRKEAENPLWDSFEYLHLFDADKHPIGILPQLLKGHYRNPEQSHINATQLRHKFSDVAMESKNKT</sequence>
<comment type="caution">
    <text evidence="1">The sequence shown here is derived from an EMBL/GenBank/DDBJ whole genome shotgun (WGS) entry which is preliminary data.</text>
</comment>
<evidence type="ECO:0000313" key="1">
    <source>
        <dbReference type="EMBL" id="GIY19531.1"/>
    </source>
</evidence>